<evidence type="ECO:0000256" key="3">
    <source>
        <dbReference type="SAM" id="SignalP"/>
    </source>
</evidence>
<dbReference type="PANTHER" id="PTHR33227:SF31">
    <property type="entry name" value="4FE-4S FERREDOXIN-TYPE DOMAIN-CONTAINING PROTEIN"/>
    <property type="match status" value="1"/>
</dbReference>
<dbReference type="PANTHER" id="PTHR33227">
    <property type="entry name" value="STIGMA-SPECIFIC STIG1-LIKE PROTEIN 3"/>
    <property type="match status" value="1"/>
</dbReference>
<comment type="similarity">
    <text evidence="1">Belongs to the STIG1 family.</text>
</comment>
<proteinExistence type="inferred from homology"/>
<dbReference type="AlphaFoldDB" id="A0A835AWL8"/>
<comment type="caution">
    <text evidence="4">The sequence shown here is derived from an EMBL/GenBank/DDBJ whole genome shotgun (WGS) entry which is preliminary data.</text>
</comment>
<feature type="chain" id="PRO_5032541114" evidence="3">
    <location>
        <begin position="20"/>
        <end position="143"/>
    </location>
</feature>
<feature type="signal peptide" evidence="3">
    <location>
        <begin position="1"/>
        <end position="19"/>
    </location>
</feature>
<reference evidence="4" key="1">
    <citation type="submission" date="2020-07" db="EMBL/GenBank/DDBJ databases">
        <title>Genome sequence and genetic diversity analysis of an under-domesticated orphan crop, white fonio (Digitaria exilis).</title>
        <authorList>
            <person name="Bennetzen J.L."/>
            <person name="Chen S."/>
            <person name="Ma X."/>
            <person name="Wang X."/>
            <person name="Yssel A.E.J."/>
            <person name="Chaluvadi S.R."/>
            <person name="Johnson M."/>
            <person name="Gangashetty P."/>
            <person name="Hamidou F."/>
            <person name="Sanogo M.D."/>
            <person name="Zwaenepoel A."/>
            <person name="Wallace J."/>
            <person name="Van De Peer Y."/>
            <person name="Van Deynze A."/>
        </authorList>
    </citation>
    <scope>NUCLEOTIDE SEQUENCE</scope>
    <source>
        <tissue evidence="4">Leaves</tissue>
    </source>
</reference>
<dbReference type="Gramene" id="Dexi3B01G0028890.1">
    <property type="protein sequence ID" value="Dexi3B01G0028890.1:cds"/>
    <property type="gene ID" value="Dexi3B01G0028890"/>
</dbReference>
<keyword evidence="2 3" id="KW-0732">Signal</keyword>
<name>A0A835AWL8_9POAL</name>
<sequence length="143" mass="14699">MAKLTVLLMVLAATVTASAAMVTDDAGASIVSAGRQPRRSRFLLANSAAYYNPPLPSTYACSKKSASVCLAPGSPGPACCDGQCVDIAASADHCGGCNKVCKNHHDTCCGGRCVDLLSDKDNCGTCGNQCNKKCSYGFCDYAV</sequence>
<dbReference type="InterPro" id="IPR006969">
    <property type="entry name" value="Stig-like"/>
</dbReference>
<evidence type="ECO:0000313" key="5">
    <source>
        <dbReference type="Proteomes" id="UP000636709"/>
    </source>
</evidence>
<dbReference type="OrthoDB" id="776013at2759"/>
<dbReference type="EMBL" id="JACEFO010002311">
    <property type="protein sequence ID" value="KAF8666266.1"/>
    <property type="molecule type" value="Genomic_DNA"/>
</dbReference>
<evidence type="ECO:0000313" key="4">
    <source>
        <dbReference type="EMBL" id="KAF8666266.1"/>
    </source>
</evidence>
<organism evidence="4 5">
    <name type="scientific">Digitaria exilis</name>
    <dbReference type="NCBI Taxonomy" id="1010633"/>
    <lineage>
        <taxon>Eukaryota</taxon>
        <taxon>Viridiplantae</taxon>
        <taxon>Streptophyta</taxon>
        <taxon>Embryophyta</taxon>
        <taxon>Tracheophyta</taxon>
        <taxon>Spermatophyta</taxon>
        <taxon>Magnoliopsida</taxon>
        <taxon>Liliopsida</taxon>
        <taxon>Poales</taxon>
        <taxon>Poaceae</taxon>
        <taxon>PACMAD clade</taxon>
        <taxon>Panicoideae</taxon>
        <taxon>Panicodae</taxon>
        <taxon>Paniceae</taxon>
        <taxon>Anthephorinae</taxon>
        <taxon>Digitaria</taxon>
    </lineage>
</organism>
<gene>
    <name evidence="4" type="ORF">HU200_053689</name>
</gene>
<evidence type="ECO:0000256" key="1">
    <source>
        <dbReference type="ARBA" id="ARBA00006010"/>
    </source>
</evidence>
<protein>
    <submittedName>
        <fullName evidence="4">Uncharacterized protein</fullName>
    </submittedName>
</protein>
<evidence type="ECO:0000256" key="2">
    <source>
        <dbReference type="ARBA" id="ARBA00022729"/>
    </source>
</evidence>
<dbReference type="Pfam" id="PF04885">
    <property type="entry name" value="Stig1"/>
    <property type="match status" value="1"/>
</dbReference>
<accession>A0A835AWL8</accession>
<dbReference type="Proteomes" id="UP000636709">
    <property type="component" value="Unassembled WGS sequence"/>
</dbReference>
<keyword evidence="5" id="KW-1185">Reference proteome</keyword>